<organism evidence="2 3">
    <name type="scientific">Papaver somniferum</name>
    <name type="common">Opium poppy</name>
    <dbReference type="NCBI Taxonomy" id="3469"/>
    <lineage>
        <taxon>Eukaryota</taxon>
        <taxon>Viridiplantae</taxon>
        <taxon>Streptophyta</taxon>
        <taxon>Embryophyta</taxon>
        <taxon>Tracheophyta</taxon>
        <taxon>Spermatophyta</taxon>
        <taxon>Magnoliopsida</taxon>
        <taxon>Ranunculales</taxon>
        <taxon>Papaveraceae</taxon>
        <taxon>Papaveroideae</taxon>
        <taxon>Papaver</taxon>
    </lineage>
</organism>
<sequence>MFLNKLLMSLLPFDQGLQWDMLIFDLTNVSSCKQAKRMCRELSMLVDKPIVLVGNKDDLPKEVHDIAFHKQYKVQLFSVSAVEKTDVEKPFQYLARFIMKKPSLTFTAIAADGGENIAANPDEANANAENDNETTVNAHSANDSNVNANPDAADSILSNPTGTASTPKTPTNNTRDFAGDSLASAGVLETTPGRSTRCRQQILRISGKDEGPNFIRINGKDEVPNFINNETPTCAEEVPKPTTKEFLFFTLFTPLKNFSPETQNQ</sequence>
<protein>
    <submittedName>
        <fullName evidence="2">Uncharacterized protein</fullName>
    </submittedName>
</protein>
<feature type="non-terminal residue" evidence="2">
    <location>
        <position position="265"/>
    </location>
</feature>
<dbReference type="GO" id="GO:0003924">
    <property type="term" value="F:GTPase activity"/>
    <property type="evidence" value="ECO:0007669"/>
    <property type="project" value="InterPro"/>
</dbReference>
<name>A0A4Y7IS47_PAPSO</name>
<feature type="region of interest" description="Disordered" evidence="1">
    <location>
        <begin position="120"/>
        <end position="174"/>
    </location>
</feature>
<reference evidence="2 3" key="1">
    <citation type="journal article" date="2018" name="Science">
        <title>The opium poppy genome and morphinan production.</title>
        <authorList>
            <person name="Guo L."/>
            <person name="Winzer T."/>
            <person name="Yang X."/>
            <person name="Li Y."/>
            <person name="Ning Z."/>
            <person name="He Z."/>
            <person name="Teodor R."/>
            <person name="Lu Y."/>
            <person name="Bowser T.A."/>
            <person name="Graham I.A."/>
            <person name="Ye K."/>
        </authorList>
    </citation>
    <scope>NUCLEOTIDE SEQUENCE [LARGE SCALE GENOMIC DNA]</scope>
    <source>
        <strain evidence="3">cv. HN1</strain>
        <tissue evidence="2">Leaves</tissue>
    </source>
</reference>
<dbReference type="Gramene" id="RZC51703">
    <property type="protein sequence ID" value="RZC51703"/>
    <property type="gene ID" value="C5167_020123"/>
</dbReference>
<gene>
    <name evidence="2" type="ORF">C5167_020123</name>
</gene>
<accession>A0A4Y7IS47</accession>
<proteinExistence type="predicted"/>
<dbReference type="STRING" id="3469.A0A4Y7IS47"/>
<dbReference type="SUPFAM" id="SSF52540">
    <property type="entry name" value="P-loop containing nucleoside triphosphate hydrolases"/>
    <property type="match status" value="1"/>
</dbReference>
<evidence type="ECO:0000256" key="1">
    <source>
        <dbReference type="SAM" id="MobiDB-lite"/>
    </source>
</evidence>
<keyword evidence="3" id="KW-1185">Reference proteome</keyword>
<dbReference type="Pfam" id="PF00071">
    <property type="entry name" value="Ras"/>
    <property type="match status" value="1"/>
</dbReference>
<feature type="compositionally biased region" description="Low complexity" evidence="1">
    <location>
        <begin position="120"/>
        <end position="138"/>
    </location>
</feature>
<dbReference type="AlphaFoldDB" id="A0A4Y7IS47"/>
<dbReference type="InterPro" id="IPR001806">
    <property type="entry name" value="Small_GTPase"/>
</dbReference>
<evidence type="ECO:0000313" key="3">
    <source>
        <dbReference type="Proteomes" id="UP000316621"/>
    </source>
</evidence>
<feature type="compositionally biased region" description="Polar residues" evidence="1">
    <location>
        <begin position="139"/>
        <end position="148"/>
    </location>
</feature>
<dbReference type="EMBL" id="CM010716">
    <property type="protein sequence ID" value="RZC51703.1"/>
    <property type="molecule type" value="Genomic_DNA"/>
</dbReference>
<dbReference type="Gene3D" id="3.40.50.300">
    <property type="entry name" value="P-loop containing nucleotide triphosphate hydrolases"/>
    <property type="match status" value="1"/>
</dbReference>
<dbReference type="InterPro" id="IPR027417">
    <property type="entry name" value="P-loop_NTPase"/>
</dbReference>
<dbReference type="Proteomes" id="UP000316621">
    <property type="component" value="Chromosome 2"/>
</dbReference>
<feature type="compositionally biased region" description="Polar residues" evidence="1">
    <location>
        <begin position="156"/>
        <end position="174"/>
    </location>
</feature>
<dbReference type="GO" id="GO:0005525">
    <property type="term" value="F:GTP binding"/>
    <property type="evidence" value="ECO:0007669"/>
    <property type="project" value="InterPro"/>
</dbReference>
<evidence type="ECO:0000313" key="2">
    <source>
        <dbReference type="EMBL" id="RZC51703.1"/>
    </source>
</evidence>